<dbReference type="InterPro" id="IPR014729">
    <property type="entry name" value="Rossmann-like_a/b/a_fold"/>
</dbReference>
<dbReference type="GO" id="GO:0006163">
    <property type="term" value="P:purine nucleotide metabolic process"/>
    <property type="evidence" value="ECO:0007669"/>
    <property type="project" value="UniProtKB-ARBA"/>
</dbReference>
<dbReference type="SUPFAM" id="SSF52402">
    <property type="entry name" value="Adenine nucleotide alpha hydrolases-like"/>
    <property type="match status" value="1"/>
</dbReference>
<dbReference type="CDD" id="cd01990">
    <property type="entry name" value="LarE-like"/>
    <property type="match status" value="1"/>
</dbReference>
<dbReference type="Gene3D" id="3.40.50.620">
    <property type="entry name" value="HUPs"/>
    <property type="match status" value="1"/>
</dbReference>
<dbReference type="RefSeq" id="WP_057871792.1">
    <property type="nucleotide sequence ID" value="NZ_AZGB01000016.1"/>
</dbReference>
<dbReference type="PIRSF" id="PIRSF006661">
    <property type="entry name" value="PP-lp_UCP006661"/>
    <property type="match status" value="1"/>
</dbReference>
<comment type="caution">
    <text evidence="3">The sequence shown here is derived from an EMBL/GenBank/DDBJ whole genome shotgun (WGS) entry which is preliminary data.</text>
</comment>
<dbReference type="InterPro" id="IPR005232">
    <property type="entry name" value="LarE"/>
</dbReference>
<name>A0A0R1VTC9_9LACO</name>
<feature type="active site" description="Nucleophile and sulfur donor" evidence="1">
    <location>
        <position position="176"/>
    </location>
</feature>
<dbReference type="EMBL" id="AZGB01000016">
    <property type="protein sequence ID" value="KRM06179.1"/>
    <property type="molecule type" value="Genomic_DNA"/>
</dbReference>
<feature type="domain" description="NAD/GMP synthase" evidence="2">
    <location>
        <begin position="17"/>
        <end position="83"/>
    </location>
</feature>
<evidence type="ECO:0000313" key="4">
    <source>
        <dbReference type="Proteomes" id="UP000051451"/>
    </source>
</evidence>
<dbReference type="PANTHER" id="PTHR43169">
    <property type="entry name" value="EXSB FAMILY PROTEIN"/>
    <property type="match status" value="1"/>
</dbReference>
<evidence type="ECO:0000313" key="3">
    <source>
        <dbReference type="EMBL" id="KRM06179.1"/>
    </source>
</evidence>
<sequence>MNELAKKEVKVNEVLSQYDQVLVAFSGGIDSTLVLDSALKVLGHNKVTAVVANSELFTNKEFDKAVKLAKDLGANVKTVELNYLANDEIKHNTPASWYWMKKIFYQKLNELKAELNADVVLDGMIMDDNNDFRPGLRARDEEKAVSILQQADIYKKEVRKIAASRGLVNWNKVASCSVSSRFPYNTELTLKAIKRVMDSEAYLRGLGFLTVRVRVQDLVARIEVPVEQTVNLINQMQEINQRLKNFGFEYVTVDLQGFKSGRMNEVLSDNQKAALVG</sequence>
<dbReference type="InterPro" id="IPR022310">
    <property type="entry name" value="NAD/GMP_synthase"/>
</dbReference>
<evidence type="ECO:0000259" key="2">
    <source>
        <dbReference type="Pfam" id="PF02540"/>
    </source>
</evidence>
<dbReference type="GO" id="GO:0016783">
    <property type="term" value="F:sulfurtransferase activity"/>
    <property type="evidence" value="ECO:0007669"/>
    <property type="project" value="InterPro"/>
</dbReference>
<dbReference type="InterPro" id="IPR052188">
    <property type="entry name" value="Ni-pincer_cofactor_biosynth"/>
</dbReference>
<reference evidence="3 4" key="1">
    <citation type="journal article" date="2015" name="Genome Announc.">
        <title>Expanding the biotechnology potential of lactobacilli through comparative genomics of 213 strains and associated genera.</title>
        <authorList>
            <person name="Sun Z."/>
            <person name="Harris H.M."/>
            <person name="McCann A."/>
            <person name="Guo C."/>
            <person name="Argimon S."/>
            <person name="Zhang W."/>
            <person name="Yang X."/>
            <person name="Jeffery I.B."/>
            <person name="Cooney J.C."/>
            <person name="Kagawa T.F."/>
            <person name="Liu W."/>
            <person name="Song Y."/>
            <person name="Salvetti E."/>
            <person name="Wrobel A."/>
            <person name="Rasinkangas P."/>
            <person name="Parkhill J."/>
            <person name="Rea M.C."/>
            <person name="O'Sullivan O."/>
            <person name="Ritari J."/>
            <person name="Douillard F.P."/>
            <person name="Paul Ross R."/>
            <person name="Yang R."/>
            <person name="Briner A.E."/>
            <person name="Felis G.E."/>
            <person name="de Vos W.M."/>
            <person name="Barrangou R."/>
            <person name="Klaenhammer T.R."/>
            <person name="Caufield P.W."/>
            <person name="Cui Y."/>
            <person name="Zhang H."/>
            <person name="O'Toole P.W."/>
        </authorList>
    </citation>
    <scope>NUCLEOTIDE SEQUENCE [LARGE SCALE GENOMIC DNA]</scope>
    <source>
        <strain evidence="3 4">DSM 18630</strain>
    </source>
</reference>
<protein>
    <recommendedName>
        <fullName evidence="2">NAD/GMP synthase domain-containing protein</fullName>
    </recommendedName>
</protein>
<dbReference type="Proteomes" id="UP000051451">
    <property type="component" value="Unassembled WGS sequence"/>
</dbReference>
<dbReference type="NCBIfam" id="TIGR00268">
    <property type="entry name" value="ATP-dependent sacrificial sulfur transferase LarE"/>
    <property type="match status" value="1"/>
</dbReference>
<dbReference type="Pfam" id="PF02540">
    <property type="entry name" value="NAD_synthase"/>
    <property type="match status" value="1"/>
</dbReference>
<dbReference type="PANTHER" id="PTHR43169:SF2">
    <property type="entry name" value="NAD_GMP SYNTHASE DOMAIN-CONTAINING PROTEIN"/>
    <property type="match status" value="1"/>
</dbReference>
<gene>
    <name evidence="3" type="ORF">FC89_GL001049</name>
</gene>
<dbReference type="OrthoDB" id="9776919at2"/>
<dbReference type="AlphaFoldDB" id="A0A0R1VTC9"/>
<dbReference type="PATRIC" id="fig|1423750.3.peg.1073"/>
<dbReference type="STRING" id="1423750.FC89_GL001049"/>
<accession>A0A0R1VTC9</accession>
<keyword evidence="4" id="KW-1185">Reference proteome</keyword>
<organism evidence="3 4">
    <name type="scientific">Liquorilactobacillus ghanensis DSM 18630</name>
    <dbReference type="NCBI Taxonomy" id="1423750"/>
    <lineage>
        <taxon>Bacteria</taxon>
        <taxon>Bacillati</taxon>
        <taxon>Bacillota</taxon>
        <taxon>Bacilli</taxon>
        <taxon>Lactobacillales</taxon>
        <taxon>Lactobacillaceae</taxon>
        <taxon>Liquorilactobacillus</taxon>
    </lineage>
</organism>
<evidence type="ECO:0000256" key="1">
    <source>
        <dbReference type="PIRSR" id="PIRSR006661-1"/>
    </source>
</evidence>
<proteinExistence type="predicted"/>
<dbReference type="GeneID" id="98319073"/>